<keyword evidence="2" id="KW-1185">Reference proteome</keyword>
<gene>
    <name evidence="1" type="ORF">PODLI_1B006802</name>
</gene>
<accession>A0AA35KKW9</accession>
<sequence>MFGFVCVTPFLFPFGQILLDRGEAGRARQKNKSLGQNKALSQLCFLAVASDERDAMRDTDIDGLPVRCFATDSLPPFAWW</sequence>
<reference evidence="1" key="1">
    <citation type="submission" date="2022-12" db="EMBL/GenBank/DDBJ databases">
        <authorList>
            <person name="Alioto T."/>
            <person name="Alioto T."/>
            <person name="Gomez Garrido J."/>
        </authorList>
    </citation>
    <scope>NUCLEOTIDE SEQUENCE</scope>
</reference>
<evidence type="ECO:0000313" key="1">
    <source>
        <dbReference type="EMBL" id="CAI5780122.1"/>
    </source>
</evidence>
<dbReference type="Proteomes" id="UP001178461">
    <property type="component" value="Chromosome 7"/>
</dbReference>
<name>A0AA35KKW9_9SAUR</name>
<dbReference type="AlphaFoldDB" id="A0AA35KKW9"/>
<proteinExistence type="predicted"/>
<dbReference type="EMBL" id="OX395132">
    <property type="protein sequence ID" value="CAI5780122.1"/>
    <property type="molecule type" value="Genomic_DNA"/>
</dbReference>
<protein>
    <submittedName>
        <fullName evidence="1">Uncharacterized protein</fullName>
    </submittedName>
</protein>
<organism evidence="1 2">
    <name type="scientific">Podarcis lilfordi</name>
    <name type="common">Lilford's wall lizard</name>
    <dbReference type="NCBI Taxonomy" id="74358"/>
    <lineage>
        <taxon>Eukaryota</taxon>
        <taxon>Metazoa</taxon>
        <taxon>Chordata</taxon>
        <taxon>Craniata</taxon>
        <taxon>Vertebrata</taxon>
        <taxon>Euteleostomi</taxon>
        <taxon>Lepidosauria</taxon>
        <taxon>Squamata</taxon>
        <taxon>Bifurcata</taxon>
        <taxon>Unidentata</taxon>
        <taxon>Episquamata</taxon>
        <taxon>Laterata</taxon>
        <taxon>Lacertibaenia</taxon>
        <taxon>Lacertidae</taxon>
        <taxon>Podarcis</taxon>
    </lineage>
</organism>
<evidence type="ECO:0000313" key="2">
    <source>
        <dbReference type="Proteomes" id="UP001178461"/>
    </source>
</evidence>